<dbReference type="Gene3D" id="3.40.50.2300">
    <property type="match status" value="1"/>
</dbReference>
<evidence type="ECO:0000256" key="2">
    <source>
        <dbReference type="PROSITE-ProRule" id="PRU00169"/>
    </source>
</evidence>
<keyword evidence="1 2" id="KW-0597">Phosphoprotein</keyword>
<dbReference type="InterPro" id="IPR011006">
    <property type="entry name" value="CheY-like_superfamily"/>
</dbReference>
<feature type="modified residue" description="4-aspartylphosphate" evidence="2">
    <location>
        <position position="52"/>
    </location>
</feature>
<gene>
    <name evidence="4" type="ORF">Ani05nite_20070</name>
</gene>
<dbReference type="CDD" id="cd00156">
    <property type="entry name" value="REC"/>
    <property type="match status" value="1"/>
</dbReference>
<dbReference type="PANTHER" id="PTHR44591:SF3">
    <property type="entry name" value="RESPONSE REGULATORY DOMAIN-CONTAINING PROTEIN"/>
    <property type="match status" value="1"/>
</dbReference>
<protein>
    <recommendedName>
        <fullName evidence="3">Response regulatory domain-containing protein</fullName>
    </recommendedName>
</protein>
<organism evidence="4 5">
    <name type="scientific">Actinoplanes nipponensis</name>
    <dbReference type="NCBI Taxonomy" id="135950"/>
    <lineage>
        <taxon>Bacteria</taxon>
        <taxon>Bacillati</taxon>
        <taxon>Actinomycetota</taxon>
        <taxon>Actinomycetes</taxon>
        <taxon>Micromonosporales</taxon>
        <taxon>Micromonosporaceae</taxon>
        <taxon>Actinoplanes</taxon>
    </lineage>
</organism>
<dbReference type="GO" id="GO:0000160">
    <property type="term" value="P:phosphorelay signal transduction system"/>
    <property type="evidence" value="ECO:0007669"/>
    <property type="project" value="InterPro"/>
</dbReference>
<reference evidence="4" key="1">
    <citation type="submission" date="2021-01" db="EMBL/GenBank/DDBJ databases">
        <title>Whole genome shotgun sequence of Actinoplanes nipponensis NBRC 14063.</title>
        <authorList>
            <person name="Komaki H."/>
            <person name="Tamura T."/>
        </authorList>
    </citation>
    <scope>NUCLEOTIDE SEQUENCE</scope>
    <source>
        <strain evidence="4">NBRC 14063</strain>
    </source>
</reference>
<dbReference type="AlphaFoldDB" id="A0A919JEV4"/>
<dbReference type="SMART" id="SM00448">
    <property type="entry name" value="REC"/>
    <property type="match status" value="1"/>
</dbReference>
<proteinExistence type="predicted"/>
<dbReference type="InterPro" id="IPR050595">
    <property type="entry name" value="Bact_response_regulator"/>
</dbReference>
<sequence>MTTLLIAEDVDDIAMILKRVFTRAGMRVLHAPDGAAAFALAVADHPDVLLTDLGMPRMDGWALIEAVRGHEELRDIPIAVITGHLPPGDSRVPQAGACALLLKPCPNEELVATIRQLAARGPHGHTFSPAGCADQA</sequence>
<feature type="domain" description="Response regulatory" evidence="3">
    <location>
        <begin position="3"/>
        <end position="118"/>
    </location>
</feature>
<evidence type="ECO:0000259" key="3">
    <source>
        <dbReference type="PROSITE" id="PS50110"/>
    </source>
</evidence>
<dbReference type="PANTHER" id="PTHR44591">
    <property type="entry name" value="STRESS RESPONSE REGULATOR PROTEIN 1"/>
    <property type="match status" value="1"/>
</dbReference>
<dbReference type="InterPro" id="IPR001789">
    <property type="entry name" value="Sig_transdc_resp-reg_receiver"/>
</dbReference>
<evidence type="ECO:0000313" key="5">
    <source>
        <dbReference type="Proteomes" id="UP000647172"/>
    </source>
</evidence>
<dbReference type="Proteomes" id="UP000647172">
    <property type="component" value="Unassembled WGS sequence"/>
</dbReference>
<name>A0A919JEV4_9ACTN</name>
<dbReference type="SUPFAM" id="SSF52172">
    <property type="entry name" value="CheY-like"/>
    <property type="match status" value="1"/>
</dbReference>
<keyword evidence="5" id="KW-1185">Reference proteome</keyword>
<dbReference type="Pfam" id="PF00072">
    <property type="entry name" value="Response_reg"/>
    <property type="match status" value="1"/>
</dbReference>
<dbReference type="PROSITE" id="PS50110">
    <property type="entry name" value="RESPONSE_REGULATORY"/>
    <property type="match status" value="1"/>
</dbReference>
<evidence type="ECO:0000256" key="1">
    <source>
        <dbReference type="ARBA" id="ARBA00022553"/>
    </source>
</evidence>
<evidence type="ECO:0000313" key="4">
    <source>
        <dbReference type="EMBL" id="GIE48473.1"/>
    </source>
</evidence>
<dbReference type="EMBL" id="BOMQ01000026">
    <property type="protein sequence ID" value="GIE48473.1"/>
    <property type="molecule type" value="Genomic_DNA"/>
</dbReference>
<comment type="caution">
    <text evidence="4">The sequence shown here is derived from an EMBL/GenBank/DDBJ whole genome shotgun (WGS) entry which is preliminary data.</text>
</comment>
<accession>A0A919JEV4</accession>
<dbReference type="RefSeq" id="WP_203767082.1">
    <property type="nucleotide sequence ID" value="NZ_BAAAYJ010000043.1"/>
</dbReference>